<sequence length="164" mass="18923">MASTRTEDSAFTMDIHITRLEDSSPVFFKIDGERFKETQTLKLQVDTSYKLSFEFRPSREASEISIGGGNVKHELKRSDERSSVYECSWSTNGMSISKNKDRLYMIIFVKFQDGKEMNARVQCKMYSLKDSDHVKWGTCLKNLQIDCKVQDGQSVVNVHQVLFK</sequence>
<evidence type="ECO:0000256" key="1">
    <source>
        <dbReference type="ARBA" id="ARBA00003884"/>
    </source>
</evidence>
<dbReference type="GO" id="GO:0005886">
    <property type="term" value="C:plasma membrane"/>
    <property type="evidence" value="ECO:0007669"/>
    <property type="project" value="TreeGrafter"/>
</dbReference>
<reference evidence="6" key="1">
    <citation type="journal article" date="2017" name="bioRxiv">
        <title>Comparative analysis of the genomes of Stylophora pistillata and Acropora digitifera provides evidence for extensive differences between species of corals.</title>
        <authorList>
            <person name="Voolstra C.R."/>
            <person name="Li Y."/>
            <person name="Liew Y.J."/>
            <person name="Baumgarten S."/>
            <person name="Zoccola D."/>
            <person name="Flot J.-F."/>
            <person name="Tambutte S."/>
            <person name="Allemand D."/>
            <person name="Aranda M."/>
        </authorList>
    </citation>
    <scope>NUCLEOTIDE SEQUENCE [LARGE SCALE GENOMIC DNA]</scope>
</reference>
<dbReference type="GO" id="GO:0031718">
    <property type="term" value="F:type 1 cannabinoid receptor binding"/>
    <property type="evidence" value="ECO:0007669"/>
    <property type="project" value="TreeGrafter"/>
</dbReference>
<dbReference type="Pfam" id="PF15043">
    <property type="entry name" value="CNRIP1"/>
    <property type="match status" value="1"/>
</dbReference>
<dbReference type="OrthoDB" id="5920443at2759"/>
<dbReference type="AlphaFoldDB" id="A0A2B4SHT5"/>
<evidence type="ECO:0000313" key="5">
    <source>
        <dbReference type="EMBL" id="PFX29431.1"/>
    </source>
</evidence>
<dbReference type="PANTHER" id="PTHR31952:SF1">
    <property type="entry name" value="CB1 CANNABINOID RECEPTOR-INTERACTING PROTEIN 1"/>
    <property type="match status" value="1"/>
</dbReference>
<comment type="caution">
    <text evidence="5">The sequence shown here is derived from an EMBL/GenBank/DDBJ whole genome shotgun (WGS) entry which is preliminary data.</text>
</comment>
<keyword evidence="6" id="KW-1185">Reference proteome</keyword>
<comment type="subunit">
    <text evidence="4">Interacts with the cannabinoid receptor CNR1 (via C-terminus). Does not interact with cannabinoid receptor CNR2.</text>
</comment>
<evidence type="ECO:0000256" key="2">
    <source>
        <dbReference type="ARBA" id="ARBA00007288"/>
    </source>
</evidence>
<evidence type="ECO:0000313" key="6">
    <source>
        <dbReference type="Proteomes" id="UP000225706"/>
    </source>
</evidence>
<comment type="similarity">
    <text evidence="2">Belongs to the CNRIP family.</text>
</comment>
<keyword evidence="5" id="KW-0675">Receptor</keyword>
<comment type="function">
    <text evidence="1">Suppresses cannabinoid receptor CNR1-mediated tonic inhibition of voltage-gated calcium channels.</text>
</comment>
<organism evidence="5 6">
    <name type="scientific">Stylophora pistillata</name>
    <name type="common">Smooth cauliflower coral</name>
    <dbReference type="NCBI Taxonomy" id="50429"/>
    <lineage>
        <taxon>Eukaryota</taxon>
        <taxon>Metazoa</taxon>
        <taxon>Cnidaria</taxon>
        <taxon>Anthozoa</taxon>
        <taxon>Hexacorallia</taxon>
        <taxon>Scleractinia</taxon>
        <taxon>Astrocoeniina</taxon>
        <taxon>Pocilloporidae</taxon>
        <taxon>Stylophora</taxon>
    </lineage>
</organism>
<dbReference type="InterPro" id="IPR029204">
    <property type="entry name" value="CNRIP1"/>
</dbReference>
<gene>
    <name evidence="5" type="primary">Cnrip1</name>
    <name evidence="5" type="ORF">AWC38_SpisGene5867</name>
</gene>
<accession>A0A2B4SHT5</accession>
<proteinExistence type="inferred from homology"/>
<protein>
    <recommendedName>
        <fullName evidence="3">CB1 cannabinoid receptor-interacting protein 1</fullName>
    </recommendedName>
</protein>
<evidence type="ECO:0000256" key="4">
    <source>
        <dbReference type="ARBA" id="ARBA00026030"/>
    </source>
</evidence>
<dbReference type="PANTHER" id="PTHR31952">
    <property type="entry name" value="CB1 CANNABINOID RECEPTOR-INTERACTING PROTEIN 1"/>
    <property type="match status" value="1"/>
</dbReference>
<dbReference type="EMBL" id="LSMT01000066">
    <property type="protein sequence ID" value="PFX29431.1"/>
    <property type="molecule type" value="Genomic_DNA"/>
</dbReference>
<name>A0A2B4SHT5_STYPI</name>
<evidence type="ECO:0000256" key="3">
    <source>
        <dbReference type="ARBA" id="ARBA00015651"/>
    </source>
</evidence>
<dbReference type="Proteomes" id="UP000225706">
    <property type="component" value="Unassembled WGS sequence"/>
</dbReference>